<evidence type="ECO:0000313" key="2">
    <source>
        <dbReference type="EMBL" id="AVM00451.1"/>
    </source>
</evidence>
<keyword evidence="1" id="KW-0472">Membrane</keyword>
<evidence type="ECO:0000256" key="1">
    <source>
        <dbReference type="SAM" id="Phobius"/>
    </source>
</evidence>
<proteinExistence type="predicted"/>
<keyword evidence="1" id="KW-0812">Transmembrane</keyword>
<feature type="transmembrane region" description="Helical" evidence="1">
    <location>
        <begin position="20"/>
        <end position="40"/>
    </location>
</feature>
<keyword evidence="3" id="KW-1185">Reference proteome</keyword>
<keyword evidence="1" id="KW-1133">Transmembrane helix</keyword>
<sequence length="177" mass="19521">MTVTDSERRAPRRRPEEKDARPIVAMIAFMVVAIAVYLVLLSRSAIRLIESGGVVGVGLGVAVFILPVLGVWIIVQTLRSGIEHQRMSAAVAAAGRSLDVSDLPRRPSGRLERDAADELFQQVKVEWEADPTDWISSYRIARAYDYAGDRKRARALMRRASEGYRAAKASGNLNVES</sequence>
<organism evidence="2 3">
    <name type="scientific">Gordonia iterans</name>
    <dbReference type="NCBI Taxonomy" id="1004901"/>
    <lineage>
        <taxon>Bacteria</taxon>
        <taxon>Bacillati</taxon>
        <taxon>Actinomycetota</taxon>
        <taxon>Actinomycetes</taxon>
        <taxon>Mycobacteriales</taxon>
        <taxon>Gordoniaceae</taxon>
        <taxon>Gordonia</taxon>
    </lineage>
</organism>
<dbReference type="OrthoDB" id="4485518at2"/>
<accession>A0A2S0KFP3</accession>
<name>A0A2S0KFP3_9ACTN</name>
<reference evidence="2 3" key="1">
    <citation type="submission" date="2018-03" db="EMBL/GenBank/DDBJ databases">
        <title>Characteristics and genome of n-alkane degrading marine bacteria Gordonia iterans isolated from crude oil contaminated in Tae-an, South Korea.</title>
        <authorList>
            <person name="Lee S.-S."/>
            <person name="Kim H."/>
        </authorList>
    </citation>
    <scope>NUCLEOTIDE SEQUENCE [LARGE SCALE GENOMIC DNA]</scope>
    <source>
        <strain evidence="2 3">Co17</strain>
    </source>
</reference>
<evidence type="ECO:0000313" key="3">
    <source>
        <dbReference type="Proteomes" id="UP000239814"/>
    </source>
</evidence>
<dbReference type="Proteomes" id="UP000239814">
    <property type="component" value="Chromosome"/>
</dbReference>
<dbReference type="EMBL" id="CP027433">
    <property type="protein sequence ID" value="AVM00451.1"/>
    <property type="molecule type" value="Genomic_DNA"/>
</dbReference>
<dbReference type="KEGG" id="git:C6V83_09360"/>
<protein>
    <submittedName>
        <fullName evidence="2">Uncharacterized protein</fullName>
    </submittedName>
</protein>
<feature type="transmembrane region" description="Helical" evidence="1">
    <location>
        <begin position="52"/>
        <end position="75"/>
    </location>
</feature>
<dbReference type="AlphaFoldDB" id="A0A2S0KFP3"/>
<gene>
    <name evidence="2" type="ORF">C6V83_09360</name>
</gene>